<dbReference type="Pfam" id="PF02450">
    <property type="entry name" value="LCAT"/>
    <property type="match status" value="1"/>
</dbReference>
<protein>
    <submittedName>
        <fullName evidence="1">Esterase/lipase family protein</fullName>
    </submittedName>
</protein>
<gene>
    <name evidence="1" type="ORF">ACFQLX_23070</name>
</gene>
<sequence>MARLRHLIVVVPGIGGSILKTAKGATRWDKHRRRFVAAATRPHRLGLSTHPDLVPVGLMPDITLIGPFIVPGYDGLVRKLSNRFSDIRVDVARPGNEPDTRADVLLFPYDFRYSVRHAAERLDGEIKARLGGELPAARRRRVIVVAHSMGGLVARYWLGPLGGAADCAALVTLGTPHRGAPKALDVLVNGLAVGPKRLSGLTEVLRQWPSAYELLPRYPTVEQPGGALALAPHELAAQTPAAFPPGFAARAKEARGVHEDIETAWNALYGQRDCPEVTAVFGRGHGTLQRSSLSDAGIAVTKHAAPWLPNGDWHGDGTVPAISAIPIEQEDKRARRAVPDRHMALGSSSAVLDIMTEYAGDSLAAVRGDQPERPWLGLDLDDVVPAGRPTPVGVTLHGTSADERTGIRVRARARGEGGLVGDPQWLACKRTAEGHWQAELSPMPAGTYAVDVAATHVPTVHRLTTGDVLGVIGSEATSKNEEIRG</sequence>
<dbReference type="InterPro" id="IPR003386">
    <property type="entry name" value="LACT/PDAT_acylTrfase"/>
</dbReference>
<dbReference type="InterPro" id="IPR029058">
    <property type="entry name" value="AB_hydrolase_fold"/>
</dbReference>
<evidence type="ECO:0000313" key="2">
    <source>
        <dbReference type="Proteomes" id="UP001596413"/>
    </source>
</evidence>
<proteinExistence type="predicted"/>
<dbReference type="SUPFAM" id="SSF53474">
    <property type="entry name" value="alpha/beta-Hydrolases"/>
    <property type="match status" value="1"/>
</dbReference>
<dbReference type="Gene3D" id="3.40.50.1820">
    <property type="entry name" value="alpha/beta hydrolase"/>
    <property type="match status" value="1"/>
</dbReference>
<dbReference type="EMBL" id="JBHSZO010000047">
    <property type="protein sequence ID" value="MFC7221015.1"/>
    <property type="molecule type" value="Genomic_DNA"/>
</dbReference>
<evidence type="ECO:0000313" key="1">
    <source>
        <dbReference type="EMBL" id="MFC7221015.1"/>
    </source>
</evidence>
<name>A0ABW2GK72_9ACTN</name>
<comment type="caution">
    <text evidence="1">The sequence shown here is derived from an EMBL/GenBank/DDBJ whole genome shotgun (WGS) entry which is preliminary data.</text>
</comment>
<organism evidence="1 2">
    <name type="scientific">Streptomyces polyrhachis</name>
    <dbReference type="NCBI Taxonomy" id="1282885"/>
    <lineage>
        <taxon>Bacteria</taxon>
        <taxon>Bacillati</taxon>
        <taxon>Actinomycetota</taxon>
        <taxon>Actinomycetes</taxon>
        <taxon>Kitasatosporales</taxon>
        <taxon>Streptomycetaceae</taxon>
        <taxon>Streptomyces</taxon>
    </lineage>
</organism>
<dbReference type="PANTHER" id="PTHR11440">
    <property type="entry name" value="LECITHIN-CHOLESTEROL ACYLTRANSFERASE-RELATED"/>
    <property type="match status" value="1"/>
</dbReference>
<dbReference type="Proteomes" id="UP001596413">
    <property type="component" value="Unassembled WGS sequence"/>
</dbReference>
<reference evidence="2" key="1">
    <citation type="journal article" date="2019" name="Int. J. Syst. Evol. Microbiol.">
        <title>The Global Catalogue of Microorganisms (GCM) 10K type strain sequencing project: providing services to taxonomists for standard genome sequencing and annotation.</title>
        <authorList>
            <consortium name="The Broad Institute Genomics Platform"/>
            <consortium name="The Broad Institute Genome Sequencing Center for Infectious Disease"/>
            <person name="Wu L."/>
            <person name="Ma J."/>
        </authorList>
    </citation>
    <scope>NUCLEOTIDE SEQUENCE [LARGE SCALE GENOMIC DNA]</scope>
    <source>
        <strain evidence="2">CGMCC 1.13681</strain>
    </source>
</reference>
<accession>A0ABW2GK72</accession>
<keyword evidence="2" id="KW-1185">Reference proteome</keyword>